<evidence type="ECO:0000256" key="8">
    <source>
        <dbReference type="RuleBase" id="RU363037"/>
    </source>
</evidence>
<reference evidence="10 11" key="1">
    <citation type="submission" date="2018-10" db="EMBL/GenBank/DDBJ databases">
        <authorList>
            <person name="Criscuolo A."/>
        </authorList>
    </citation>
    <scope>NUCLEOTIDE SEQUENCE [LARGE SCALE GENOMIC DNA]</scope>
    <source>
        <strain evidence="10">DnA1</strain>
    </source>
</reference>
<evidence type="ECO:0000256" key="7">
    <source>
        <dbReference type="HAMAP-Rule" id="MF_01428"/>
    </source>
</evidence>
<dbReference type="NCBIfam" id="NF004314">
    <property type="entry name" value="PRK05710.1-3"/>
    <property type="match status" value="1"/>
</dbReference>
<dbReference type="PANTHER" id="PTHR43311:SF1">
    <property type="entry name" value="GLUTAMYL-Q TRNA(ASP) SYNTHETASE"/>
    <property type="match status" value="1"/>
</dbReference>
<accession>A0A3P4B7S6</accession>
<evidence type="ECO:0000256" key="3">
    <source>
        <dbReference type="ARBA" id="ARBA00022741"/>
    </source>
</evidence>
<feature type="binding site" evidence="7">
    <location>
        <position position="43"/>
    </location>
    <ligand>
        <name>L-glutamate</name>
        <dbReference type="ChEBI" id="CHEBI:29985"/>
    </ligand>
</feature>
<feature type="binding site" evidence="7">
    <location>
        <position position="99"/>
    </location>
    <ligand>
        <name>Zn(2+)</name>
        <dbReference type="ChEBI" id="CHEBI:29105"/>
    </ligand>
</feature>
<evidence type="ECO:0000256" key="6">
    <source>
        <dbReference type="ARBA" id="ARBA00023146"/>
    </source>
</evidence>
<dbReference type="InterPro" id="IPR000924">
    <property type="entry name" value="Glu/Gln-tRNA-synth"/>
</dbReference>
<dbReference type="SUPFAM" id="SSF52374">
    <property type="entry name" value="Nucleotidylyl transferase"/>
    <property type="match status" value="1"/>
</dbReference>
<keyword evidence="11" id="KW-1185">Reference proteome</keyword>
<comment type="similarity">
    <text evidence="7">Belongs to the class-I aminoacyl-tRNA synthetase family. GluQ subfamily.</text>
</comment>
<keyword evidence="3 7" id="KW-0547">Nucleotide-binding</keyword>
<dbReference type="RefSeq" id="WP_124080659.1">
    <property type="nucleotide sequence ID" value="NZ_UWPJ01000025.1"/>
</dbReference>
<dbReference type="GO" id="GO:0004818">
    <property type="term" value="F:glutamate-tRNA ligase activity"/>
    <property type="evidence" value="ECO:0007669"/>
    <property type="project" value="TreeGrafter"/>
</dbReference>
<dbReference type="PRINTS" id="PR00987">
    <property type="entry name" value="TRNASYNTHGLU"/>
</dbReference>
<dbReference type="InterPro" id="IPR020058">
    <property type="entry name" value="Glu/Gln-tRNA-synth_Ib_cat-dom"/>
</dbReference>
<dbReference type="InterPro" id="IPR022380">
    <property type="entry name" value="Glu-Q_tRNA(Asp)_Synthase"/>
</dbReference>
<feature type="binding site" evidence="7">
    <location>
        <position position="240"/>
    </location>
    <ligand>
        <name>ATP</name>
        <dbReference type="ChEBI" id="CHEBI:30616"/>
    </ligand>
</feature>
<dbReference type="Gene3D" id="3.40.50.620">
    <property type="entry name" value="HUPs"/>
    <property type="match status" value="1"/>
</dbReference>
<dbReference type="AlphaFoldDB" id="A0A3P4B7S6"/>
<feature type="domain" description="Glutamyl/glutaminyl-tRNA synthetase class Ib catalytic" evidence="9">
    <location>
        <begin position="7"/>
        <end position="248"/>
    </location>
</feature>
<dbReference type="HAMAP" id="MF_01428">
    <property type="entry name" value="Glu_Q_tRNA_synth"/>
    <property type="match status" value="1"/>
</dbReference>
<feature type="binding site" evidence="7">
    <location>
        <position position="199"/>
    </location>
    <ligand>
        <name>L-glutamate</name>
        <dbReference type="ChEBI" id="CHEBI:29985"/>
    </ligand>
</feature>
<dbReference type="GO" id="GO:0005524">
    <property type="term" value="F:ATP binding"/>
    <property type="evidence" value="ECO:0007669"/>
    <property type="project" value="UniProtKB-KW"/>
</dbReference>
<gene>
    <name evidence="7 10" type="primary">gluQ</name>
    <name evidence="10" type="ORF">PIGHUM_03286</name>
</gene>
<feature type="binding site" evidence="7">
    <location>
        <position position="101"/>
    </location>
    <ligand>
        <name>Zn(2+)</name>
        <dbReference type="ChEBI" id="CHEBI:29105"/>
    </ligand>
</feature>
<dbReference type="InterPro" id="IPR014729">
    <property type="entry name" value="Rossmann-like_a/b/a_fold"/>
</dbReference>
<dbReference type="EC" id="6.1.1.-" evidence="7"/>
<feature type="binding site" evidence="7">
    <location>
        <position position="124"/>
    </location>
    <ligand>
        <name>Zn(2+)</name>
        <dbReference type="ChEBI" id="CHEBI:29105"/>
    </ligand>
</feature>
<feature type="binding site" evidence="7">
    <location>
        <begin position="7"/>
        <end position="11"/>
    </location>
    <ligand>
        <name>L-glutamate</name>
        <dbReference type="ChEBI" id="CHEBI:29985"/>
    </ligand>
</feature>
<evidence type="ECO:0000256" key="1">
    <source>
        <dbReference type="ARBA" id="ARBA00022598"/>
    </source>
</evidence>
<keyword evidence="4 7" id="KW-0862">Zinc</keyword>
<evidence type="ECO:0000313" key="10">
    <source>
        <dbReference type="EMBL" id="VCU71205.1"/>
    </source>
</evidence>
<dbReference type="GO" id="GO:0005829">
    <property type="term" value="C:cytosol"/>
    <property type="evidence" value="ECO:0007669"/>
    <property type="project" value="TreeGrafter"/>
</dbReference>
<feature type="short sequence motif" description="'HIGH' region" evidence="7">
    <location>
        <begin position="10"/>
        <end position="20"/>
    </location>
</feature>
<feature type="short sequence motif" description="'KMSKS' region" evidence="7">
    <location>
        <begin position="237"/>
        <end position="241"/>
    </location>
</feature>
<proteinExistence type="inferred from homology"/>
<keyword evidence="6 7" id="KW-0030">Aminoacyl-tRNA synthetase</keyword>
<dbReference type="OrthoDB" id="9807503at2"/>
<feature type="binding site" evidence="7">
    <location>
        <position position="128"/>
    </location>
    <ligand>
        <name>Zn(2+)</name>
        <dbReference type="ChEBI" id="CHEBI:29105"/>
    </ligand>
</feature>
<feature type="binding site" evidence="7">
    <location>
        <position position="181"/>
    </location>
    <ligand>
        <name>L-glutamate</name>
        <dbReference type="ChEBI" id="CHEBI:29985"/>
    </ligand>
</feature>
<dbReference type="NCBIfam" id="NF004313">
    <property type="entry name" value="PRK05710.1-2"/>
    <property type="match status" value="1"/>
</dbReference>
<keyword evidence="2 7" id="KW-0479">Metal-binding</keyword>
<evidence type="ECO:0000313" key="11">
    <source>
        <dbReference type="Proteomes" id="UP000277294"/>
    </source>
</evidence>
<dbReference type="NCBIfam" id="TIGR03838">
    <property type="entry name" value="queuosine_YadB"/>
    <property type="match status" value="1"/>
</dbReference>
<comment type="cofactor">
    <cofactor evidence="7">
        <name>Zn(2+)</name>
        <dbReference type="ChEBI" id="CHEBI:29105"/>
    </cofactor>
    <text evidence="7">Binds 1 zinc ion per subunit.</text>
</comment>
<dbReference type="InterPro" id="IPR049940">
    <property type="entry name" value="GluQ/Sye"/>
</dbReference>
<keyword evidence="1 7" id="KW-0436">Ligase</keyword>
<evidence type="ECO:0000256" key="2">
    <source>
        <dbReference type="ARBA" id="ARBA00022723"/>
    </source>
</evidence>
<dbReference type="GO" id="GO:0008270">
    <property type="term" value="F:zinc ion binding"/>
    <property type="evidence" value="ECO:0007669"/>
    <property type="project" value="UniProtKB-UniRule"/>
</dbReference>
<keyword evidence="8" id="KW-0648">Protein biosynthesis</keyword>
<dbReference type="Proteomes" id="UP000277294">
    <property type="component" value="Unassembled WGS sequence"/>
</dbReference>
<dbReference type="Pfam" id="PF00749">
    <property type="entry name" value="tRNA-synt_1c"/>
    <property type="match status" value="1"/>
</dbReference>
<sequence>MTTYIGRFAPSPSGPLHQGSLVAALASYLDARAHGGRWLVRIEDLDAPRVAEGADRIILGQLQALGLHADAPPVYQSARHPAYRAAFDALRERGLVYPCGCTRKEIADSILSARGSLPAGELPYPGTCRAGLHGRSARAWRVRVPPGVVRFTDRWLGPVEQDLADEVGDFVLFRADGMWAYQLAVVVDDAAQGITDVVRGQDLLGSTPRQKLLQEMLGLPSPRWMHVPVVVNGQGQKLSKQTGAAAIDTGQPVAALQAAWRHLGFAPFAAGDLAGFLAEATRRWQERSR</sequence>
<evidence type="ECO:0000259" key="9">
    <source>
        <dbReference type="Pfam" id="PF00749"/>
    </source>
</evidence>
<dbReference type="GO" id="GO:0006424">
    <property type="term" value="P:glutamyl-tRNA aminoacylation"/>
    <property type="evidence" value="ECO:0007669"/>
    <property type="project" value="InterPro"/>
</dbReference>
<evidence type="ECO:0000256" key="4">
    <source>
        <dbReference type="ARBA" id="ARBA00022833"/>
    </source>
</evidence>
<comment type="function">
    <text evidence="7">Catalyzes the tRNA-independent activation of glutamate in presence of ATP and the subsequent transfer of glutamate onto a tRNA(Asp). Glutamate is transferred on the 2-amino-5-(4,5-dihydroxy-2-cyclopenten-1-yl) moiety of the queuosine in the wobble position of the QUC anticodon.</text>
</comment>
<evidence type="ECO:0000256" key="5">
    <source>
        <dbReference type="ARBA" id="ARBA00022840"/>
    </source>
</evidence>
<dbReference type="PANTHER" id="PTHR43311">
    <property type="entry name" value="GLUTAMATE--TRNA LIGASE"/>
    <property type="match status" value="1"/>
</dbReference>
<organism evidence="10 11">
    <name type="scientific">Pigmentiphaga humi</name>
    <dbReference type="NCBI Taxonomy" id="2478468"/>
    <lineage>
        <taxon>Bacteria</taxon>
        <taxon>Pseudomonadati</taxon>
        <taxon>Pseudomonadota</taxon>
        <taxon>Betaproteobacteria</taxon>
        <taxon>Burkholderiales</taxon>
        <taxon>Alcaligenaceae</taxon>
        <taxon>Pigmentiphaga</taxon>
    </lineage>
</organism>
<protein>
    <recommendedName>
        <fullName evidence="7">Glutamyl-Q tRNA(Asp) synthetase</fullName>
        <shortName evidence="7">Glu-Q-RSs</shortName>
        <ecNumber evidence="7">6.1.1.-</ecNumber>
    </recommendedName>
</protein>
<dbReference type="GO" id="GO:0006400">
    <property type="term" value="P:tRNA modification"/>
    <property type="evidence" value="ECO:0007669"/>
    <property type="project" value="InterPro"/>
</dbReference>
<keyword evidence="5 7" id="KW-0067">ATP-binding</keyword>
<dbReference type="EMBL" id="UWPJ01000025">
    <property type="protein sequence ID" value="VCU71205.1"/>
    <property type="molecule type" value="Genomic_DNA"/>
</dbReference>
<name>A0A3P4B7S6_9BURK</name>